<keyword evidence="2" id="KW-1133">Transmembrane helix</keyword>
<gene>
    <name evidence="3" type="ORF">P171DRAFT_435724</name>
</gene>
<evidence type="ECO:0000313" key="3">
    <source>
        <dbReference type="EMBL" id="KAF2439874.1"/>
    </source>
</evidence>
<keyword evidence="4" id="KW-1185">Reference proteome</keyword>
<feature type="transmembrane region" description="Helical" evidence="2">
    <location>
        <begin position="677"/>
        <end position="698"/>
    </location>
</feature>
<organism evidence="3 4">
    <name type="scientific">Karstenula rhodostoma CBS 690.94</name>
    <dbReference type="NCBI Taxonomy" id="1392251"/>
    <lineage>
        <taxon>Eukaryota</taxon>
        <taxon>Fungi</taxon>
        <taxon>Dikarya</taxon>
        <taxon>Ascomycota</taxon>
        <taxon>Pezizomycotina</taxon>
        <taxon>Dothideomycetes</taxon>
        <taxon>Pleosporomycetidae</taxon>
        <taxon>Pleosporales</taxon>
        <taxon>Massarineae</taxon>
        <taxon>Didymosphaeriaceae</taxon>
        <taxon>Karstenula</taxon>
    </lineage>
</organism>
<reference evidence="3" key="1">
    <citation type="journal article" date="2020" name="Stud. Mycol.">
        <title>101 Dothideomycetes genomes: a test case for predicting lifestyles and emergence of pathogens.</title>
        <authorList>
            <person name="Haridas S."/>
            <person name="Albert R."/>
            <person name="Binder M."/>
            <person name="Bloem J."/>
            <person name="Labutti K."/>
            <person name="Salamov A."/>
            <person name="Andreopoulos B."/>
            <person name="Baker S."/>
            <person name="Barry K."/>
            <person name="Bills G."/>
            <person name="Bluhm B."/>
            <person name="Cannon C."/>
            <person name="Castanera R."/>
            <person name="Culley D."/>
            <person name="Daum C."/>
            <person name="Ezra D."/>
            <person name="Gonzalez J."/>
            <person name="Henrissat B."/>
            <person name="Kuo A."/>
            <person name="Liang C."/>
            <person name="Lipzen A."/>
            <person name="Lutzoni F."/>
            <person name="Magnuson J."/>
            <person name="Mondo S."/>
            <person name="Nolan M."/>
            <person name="Ohm R."/>
            <person name="Pangilinan J."/>
            <person name="Park H.-J."/>
            <person name="Ramirez L."/>
            <person name="Alfaro M."/>
            <person name="Sun H."/>
            <person name="Tritt A."/>
            <person name="Yoshinaga Y."/>
            <person name="Zwiers L.-H."/>
            <person name="Turgeon B."/>
            <person name="Goodwin S."/>
            <person name="Spatafora J."/>
            <person name="Crous P."/>
            <person name="Grigoriev I."/>
        </authorList>
    </citation>
    <scope>NUCLEOTIDE SEQUENCE</scope>
    <source>
        <strain evidence="3">CBS 690.94</strain>
    </source>
</reference>
<feature type="transmembrane region" description="Helical" evidence="2">
    <location>
        <begin position="185"/>
        <end position="207"/>
    </location>
</feature>
<evidence type="ECO:0000256" key="2">
    <source>
        <dbReference type="SAM" id="Phobius"/>
    </source>
</evidence>
<feature type="compositionally biased region" description="Basic and acidic residues" evidence="1">
    <location>
        <begin position="326"/>
        <end position="336"/>
    </location>
</feature>
<feature type="transmembrane region" description="Helical" evidence="2">
    <location>
        <begin position="616"/>
        <end position="636"/>
    </location>
</feature>
<feature type="transmembrane region" description="Helical" evidence="2">
    <location>
        <begin position="648"/>
        <end position="671"/>
    </location>
</feature>
<sequence length="703" mass="79672">MSQNREFGNVPEHGKKSPRTFFAQALSDGLQDRSKRKHLVILFFVLHFYALHALCTGYVGIAIATALPAFLLPYTWTFNQRYETILGIPFRYVLPYQGPRYKEEKYSFEHRKSFEGPALDTYAGCFYILPLYLALWYSFIGIVSPERVTFFVLVAVLISSRPEYWGSQNSFSPPDGRLRKLMLGLTWQFLVGAFTFSLWTVTTNYMCNEVSQRRASPSQLYAVEEGPAVALACVLGFKVIDAWEGTDISWQDLLFAPYEMYWEDSTTDEEILIWEMLERERIEHAQRVRDYSLATAEEKAEYEAHEWKEAQERQRRRLGPRANRLGPDRPLYREESPEPEALYRSSESYEEDDRALTGAGSHAPAPAQNPTPASRRPGVAVGGSIRGHPIPAPPPRRPRPAATRAPMLTAPLDERARITFRLEETLRRDPALAAKLIESKVTHLPAAEATLRRRHIKKGLVLDTQARIARQRTAKPRRASTSIAPRVWYNGKPSLTTSYISIIEDPLALDAGASYSDSDGALTDVYTLEPTYPHSTFPRRAWREALAGTFSVLLADWKSWAYSTFLGLGKAFCAAVLVRLVLISTGTWPLEPTGGDKDAVGDEAVPNEVVVESTWYAIRVVIGMVSAWWFSMVEYWGRMAREVVEFLVNDWFFAMSLVVFVGVGKSLWVWFDRGEVGAVFLVVGWMFRGATGLVSWVFTELYV</sequence>
<dbReference type="AlphaFoldDB" id="A0A9P4PB51"/>
<protein>
    <submittedName>
        <fullName evidence="3">Uncharacterized protein</fullName>
    </submittedName>
</protein>
<feature type="transmembrane region" description="Helical" evidence="2">
    <location>
        <begin position="39"/>
        <end position="72"/>
    </location>
</feature>
<dbReference type="OrthoDB" id="3784926at2759"/>
<feature type="compositionally biased region" description="Basic and acidic residues" evidence="1">
    <location>
        <begin position="301"/>
        <end position="313"/>
    </location>
</feature>
<keyword evidence="2" id="KW-0472">Membrane</keyword>
<feature type="transmembrane region" description="Helical" evidence="2">
    <location>
        <begin position="121"/>
        <end position="140"/>
    </location>
</feature>
<name>A0A9P4PB51_9PLEO</name>
<keyword evidence="2" id="KW-0812">Transmembrane</keyword>
<feature type="transmembrane region" description="Helical" evidence="2">
    <location>
        <begin position="147"/>
        <end position="165"/>
    </location>
</feature>
<feature type="transmembrane region" description="Helical" evidence="2">
    <location>
        <begin position="560"/>
        <end position="582"/>
    </location>
</feature>
<evidence type="ECO:0000256" key="1">
    <source>
        <dbReference type="SAM" id="MobiDB-lite"/>
    </source>
</evidence>
<evidence type="ECO:0000313" key="4">
    <source>
        <dbReference type="Proteomes" id="UP000799764"/>
    </source>
</evidence>
<dbReference type="Proteomes" id="UP000799764">
    <property type="component" value="Unassembled WGS sequence"/>
</dbReference>
<proteinExistence type="predicted"/>
<dbReference type="EMBL" id="MU001508">
    <property type="protein sequence ID" value="KAF2439874.1"/>
    <property type="molecule type" value="Genomic_DNA"/>
</dbReference>
<feature type="region of interest" description="Disordered" evidence="1">
    <location>
        <begin position="301"/>
        <end position="404"/>
    </location>
</feature>
<comment type="caution">
    <text evidence="3">The sequence shown here is derived from an EMBL/GenBank/DDBJ whole genome shotgun (WGS) entry which is preliminary data.</text>
</comment>
<accession>A0A9P4PB51</accession>